<dbReference type="AlphaFoldDB" id="A0AAW0RIJ5"/>
<evidence type="ECO:0000256" key="3">
    <source>
        <dbReference type="ARBA" id="ARBA00023274"/>
    </source>
</evidence>
<keyword evidence="2 4" id="KW-0689">Ribosomal protein</keyword>
<evidence type="ECO:0000256" key="2">
    <source>
        <dbReference type="ARBA" id="ARBA00022980"/>
    </source>
</evidence>
<dbReference type="InterPro" id="IPR028364">
    <property type="entry name" value="Ribosomal_uL1/biogenesis"/>
</dbReference>
<dbReference type="InterPro" id="IPR016095">
    <property type="entry name" value="Ribosomal_uL1_3-a/b-sand"/>
</dbReference>
<accession>A0AAW0RIJ5</accession>
<dbReference type="SUPFAM" id="SSF56808">
    <property type="entry name" value="Ribosomal protein L1"/>
    <property type="match status" value="1"/>
</dbReference>
<gene>
    <name evidence="4" type="primary">MRPL1</name>
    <name evidence="4" type="ORF">G3M48_009501</name>
</gene>
<dbReference type="InterPro" id="IPR023674">
    <property type="entry name" value="Ribosomal_uL1-like"/>
</dbReference>
<evidence type="ECO:0000256" key="1">
    <source>
        <dbReference type="ARBA" id="ARBA00010531"/>
    </source>
</evidence>
<dbReference type="CDD" id="cd00403">
    <property type="entry name" value="Ribosomal_L1"/>
    <property type="match status" value="1"/>
</dbReference>
<keyword evidence="5" id="KW-1185">Reference proteome</keyword>
<keyword evidence="3" id="KW-0687">Ribonucleoprotein</keyword>
<sequence>MTNGALPLSSSWQFRTIEWSIGHLSMICLCLSDNVRALSVRYYGTIDKSLTNEAQSLFEMQLHFATGAASTTLRFDHAHDTSYSMASVDKCLASMARLSLLHASRPTTSMAPRCLTPAALVQTRHASVVRVKKGPAKKKAVPKDYQRYNLDKRGFPRFSLVEAMRILRAYEVGQPPASIKYDLAINLRTARNGPVLKSSLRLPHPVGTDLRIAVVCKEGSAVAAAASAAGAVAVGEESLFEEIRKENINFDRLLCHEGSEQVLQKAGLGRILGPKGLMPSARMRTIVSDVAKSIRDAAGSSEYRERQGVVRMAIGQLGHTPEQLKANITAAMTKIKAECAQISEESHKEVHDVILSTTNGPAVSLSAKLVEDGETVTVEQLSGAM</sequence>
<dbReference type="GO" id="GO:0005762">
    <property type="term" value="C:mitochondrial large ribosomal subunit"/>
    <property type="evidence" value="ECO:0007669"/>
    <property type="project" value="TreeGrafter"/>
</dbReference>
<organism evidence="4 5">
    <name type="scientific">Beauveria asiatica</name>
    <dbReference type="NCBI Taxonomy" id="1069075"/>
    <lineage>
        <taxon>Eukaryota</taxon>
        <taxon>Fungi</taxon>
        <taxon>Dikarya</taxon>
        <taxon>Ascomycota</taxon>
        <taxon>Pezizomycotina</taxon>
        <taxon>Sordariomycetes</taxon>
        <taxon>Hypocreomycetidae</taxon>
        <taxon>Hypocreales</taxon>
        <taxon>Cordycipitaceae</taxon>
        <taxon>Beauveria</taxon>
    </lineage>
</organism>
<name>A0AAW0RIJ5_9HYPO</name>
<comment type="caution">
    <text evidence="4">The sequence shown here is derived from an EMBL/GenBank/DDBJ whole genome shotgun (WGS) entry which is preliminary data.</text>
</comment>
<evidence type="ECO:0000313" key="4">
    <source>
        <dbReference type="EMBL" id="KAK8141997.1"/>
    </source>
</evidence>
<comment type="similarity">
    <text evidence="1">Belongs to the universal ribosomal protein uL1 family.</text>
</comment>
<dbReference type="GO" id="GO:0003735">
    <property type="term" value="F:structural constituent of ribosome"/>
    <property type="evidence" value="ECO:0007669"/>
    <property type="project" value="TreeGrafter"/>
</dbReference>
<dbReference type="Gene3D" id="3.30.190.20">
    <property type="match status" value="1"/>
</dbReference>
<reference evidence="4 5" key="1">
    <citation type="submission" date="2020-02" db="EMBL/GenBank/DDBJ databases">
        <title>Comparative genomics of the hypocrealean fungal genus Beauvera.</title>
        <authorList>
            <person name="Showalter D.N."/>
            <person name="Bushley K.E."/>
            <person name="Rehner S.A."/>
        </authorList>
    </citation>
    <scope>NUCLEOTIDE SEQUENCE [LARGE SCALE GENOMIC DNA]</scope>
    <source>
        <strain evidence="4 5">ARSEF4384</strain>
    </source>
</reference>
<dbReference type="PANTHER" id="PTHR36427">
    <property type="entry name" value="54S RIBOSOMAL PROTEIN L1, MITOCHONDRIAL"/>
    <property type="match status" value="1"/>
</dbReference>
<protein>
    <submittedName>
        <fullName evidence="4">Mitochondrial 54S ribosomal protein mrpl1</fullName>
    </submittedName>
</protein>
<evidence type="ECO:0000313" key="5">
    <source>
        <dbReference type="Proteomes" id="UP001397290"/>
    </source>
</evidence>
<dbReference type="PANTHER" id="PTHR36427:SF3">
    <property type="entry name" value="LARGE RIBOSOMAL SUBUNIT PROTEIN UL1M"/>
    <property type="match status" value="1"/>
</dbReference>
<proteinExistence type="inferred from homology"/>
<dbReference type="Proteomes" id="UP001397290">
    <property type="component" value="Unassembled WGS sequence"/>
</dbReference>
<dbReference type="EMBL" id="JAAHCF010000779">
    <property type="protein sequence ID" value="KAK8141997.1"/>
    <property type="molecule type" value="Genomic_DNA"/>
</dbReference>
<dbReference type="Gene3D" id="3.40.50.790">
    <property type="match status" value="1"/>
</dbReference>
<dbReference type="Pfam" id="PF00687">
    <property type="entry name" value="Ribosomal_L1"/>
    <property type="match status" value="1"/>
</dbReference>
<dbReference type="FunFam" id="3.40.50.790:FF:000001">
    <property type="entry name" value="50S ribosomal protein L1"/>
    <property type="match status" value="1"/>
</dbReference>